<organism evidence="1 2">
    <name type="scientific">Hoeflea phototrophica (strain DSM 17068 / NCIMB 14078 / DFL-43)</name>
    <dbReference type="NCBI Taxonomy" id="411684"/>
    <lineage>
        <taxon>Bacteria</taxon>
        <taxon>Pseudomonadati</taxon>
        <taxon>Pseudomonadota</taxon>
        <taxon>Alphaproteobacteria</taxon>
        <taxon>Hyphomicrobiales</taxon>
        <taxon>Rhizobiaceae</taxon>
        <taxon>Hoeflea</taxon>
    </lineage>
</organism>
<keyword evidence="2" id="KW-1185">Reference proteome</keyword>
<dbReference type="Proteomes" id="UP000004291">
    <property type="component" value="Chromosome"/>
</dbReference>
<dbReference type="AlphaFoldDB" id="A0A094Z069"/>
<gene>
    <name evidence="1" type="ORF">HPDFL43_00042440</name>
</gene>
<sequence>MNCLAILVAAIVAFVIGAIHCGTPKQALDGGCTA</sequence>
<reference evidence="1 2" key="1">
    <citation type="submission" date="2007-10" db="EMBL/GenBank/DDBJ databases">
        <authorList>
            <person name="Wagner-Dobler I."/>
            <person name="Ferriera S."/>
            <person name="Johnson J."/>
            <person name="Kravitz S."/>
            <person name="Beeson K."/>
            <person name="Sutton G."/>
            <person name="Rogers Y.-H."/>
            <person name="Friedman R."/>
            <person name="Frazier M."/>
            <person name="Venter J.C."/>
        </authorList>
    </citation>
    <scope>NUCLEOTIDE SEQUENCE [LARGE SCALE GENOMIC DNA]</scope>
    <source>
        <strain evidence="1 2">DFL-43</strain>
    </source>
</reference>
<reference evidence="1 2" key="2">
    <citation type="submission" date="2012-06" db="EMBL/GenBank/DDBJ databases">
        <authorList>
            <person name="Fiebig A."/>
        </authorList>
    </citation>
    <scope>NUCLEOTIDE SEQUENCE [LARGE SCALE GENOMIC DNA]</scope>
    <source>
        <strain evidence="1 2">DFL-43</strain>
    </source>
</reference>
<evidence type="ECO:0000313" key="2">
    <source>
        <dbReference type="Proteomes" id="UP000004291"/>
    </source>
</evidence>
<evidence type="ECO:0000313" key="1">
    <source>
        <dbReference type="EMBL" id="KGB27047.1"/>
    </source>
</evidence>
<comment type="caution">
    <text evidence="1">The sequence shown here is derived from an EMBL/GenBank/DDBJ whole genome shotgun (WGS) entry which is preliminary data.</text>
</comment>
<accession>A0A094Z069</accession>
<protein>
    <submittedName>
        <fullName evidence="1">Uncharacterized protein</fullName>
    </submittedName>
</protein>
<dbReference type="HOGENOM" id="CLU_3374160_0_0_5"/>
<name>A0A094Z069_HOEPD</name>
<dbReference type="EMBL" id="ABIA03000005">
    <property type="protein sequence ID" value="KGB27047.1"/>
    <property type="molecule type" value="Genomic_DNA"/>
</dbReference>
<proteinExistence type="predicted"/>